<gene>
    <name evidence="2" type="ORF">B0H16DRAFT_1315319</name>
</gene>
<dbReference type="GO" id="GO:0003677">
    <property type="term" value="F:DNA binding"/>
    <property type="evidence" value="ECO:0007669"/>
    <property type="project" value="InterPro"/>
</dbReference>
<evidence type="ECO:0000313" key="3">
    <source>
        <dbReference type="Proteomes" id="UP001215598"/>
    </source>
</evidence>
<dbReference type="GO" id="GO:0015074">
    <property type="term" value="P:DNA integration"/>
    <property type="evidence" value="ECO:0007669"/>
    <property type="project" value="InterPro"/>
</dbReference>
<comment type="caution">
    <text evidence="2">The sequence shown here is derived from an EMBL/GenBank/DDBJ whole genome shotgun (WGS) entry which is preliminary data.</text>
</comment>
<name>A0AAD7NDR2_9AGAR</name>
<dbReference type="InterPro" id="IPR013762">
    <property type="entry name" value="Integrase-like_cat_sf"/>
</dbReference>
<dbReference type="SUPFAM" id="SSF56349">
    <property type="entry name" value="DNA breaking-rejoining enzymes"/>
    <property type="match status" value="1"/>
</dbReference>
<proteinExistence type="predicted"/>
<keyword evidence="3" id="KW-1185">Reference proteome</keyword>
<evidence type="ECO:0000313" key="2">
    <source>
        <dbReference type="EMBL" id="KAJ7755952.1"/>
    </source>
</evidence>
<dbReference type="Proteomes" id="UP001215598">
    <property type="component" value="Unassembled WGS sequence"/>
</dbReference>
<dbReference type="AlphaFoldDB" id="A0AAD7NDR2"/>
<evidence type="ECO:0000256" key="1">
    <source>
        <dbReference type="ARBA" id="ARBA00023172"/>
    </source>
</evidence>
<dbReference type="GO" id="GO:0006310">
    <property type="term" value="P:DNA recombination"/>
    <property type="evidence" value="ECO:0007669"/>
    <property type="project" value="UniProtKB-KW"/>
</dbReference>
<sequence>MPAHLVHMCVVTHLAYYVTHCRHTTGYLFRNINRHGQISRLDQYITSARYLHLLRSRLEDIGIDAALFGTHCARRGGAQWHFDRGVSVSFICIMGGWSTDFRTSSVWVYIINMVDSEHWDRTTFYDPNHVGPTCWQCGSRKLYF</sequence>
<dbReference type="EMBL" id="JARKIB010000048">
    <property type="protein sequence ID" value="KAJ7755952.1"/>
    <property type="molecule type" value="Genomic_DNA"/>
</dbReference>
<accession>A0AAD7NDR2</accession>
<dbReference type="InterPro" id="IPR011010">
    <property type="entry name" value="DNA_brk_join_enz"/>
</dbReference>
<organism evidence="2 3">
    <name type="scientific">Mycena metata</name>
    <dbReference type="NCBI Taxonomy" id="1033252"/>
    <lineage>
        <taxon>Eukaryota</taxon>
        <taxon>Fungi</taxon>
        <taxon>Dikarya</taxon>
        <taxon>Basidiomycota</taxon>
        <taxon>Agaricomycotina</taxon>
        <taxon>Agaricomycetes</taxon>
        <taxon>Agaricomycetidae</taxon>
        <taxon>Agaricales</taxon>
        <taxon>Marasmiineae</taxon>
        <taxon>Mycenaceae</taxon>
        <taxon>Mycena</taxon>
    </lineage>
</organism>
<keyword evidence="1" id="KW-0233">DNA recombination</keyword>
<reference evidence="2" key="1">
    <citation type="submission" date="2023-03" db="EMBL/GenBank/DDBJ databases">
        <title>Massive genome expansion in bonnet fungi (Mycena s.s.) driven by repeated elements and novel gene families across ecological guilds.</title>
        <authorList>
            <consortium name="Lawrence Berkeley National Laboratory"/>
            <person name="Harder C.B."/>
            <person name="Miyauchi S."/>
            <person name="Viragh M."/>
            <person name="Kuo A."/>
            <person name="Thoen E."/>
            <person name="Andreopoulos B."/>
            <person name="Lu D."/>
            <person name="Skrede I."/>
            <person name="Drula E."/>
            <person name="Henrissat B."/>
            <person name="Morin E."/>
            <person name="Kohler A."/>
            <person name="Barry K."/>
            <person name="LaButti K."/>
            <person name="Morin E."/>
            <person name="Salamov A."/>
            <person name="Lipzen A."/>
            <person name="Mereny Z."/>
            <person name="Hegedus B."/>
            <person name="Baldrian P."/>
            <person name="Stursova M."/>
            <person name="Weitz H."/>
            <person name="Taylor A."/>
            <person name="Grigoriev I.V."/>
            <person name="Nagy L.G."/>
            <person name="Martin F."/>
            <person name="Kauserud H."/>
        </authorList>
    </citation>
    <scope>NUCLEOTIDE SEQUENCE</scope>
    <source>
        <strain evidence="2">CBHHK182m</strain>
    </source>
</reference>
<dbReference type="Gene3D" id="1.10.443.10">
    <property type="entry name" value="Intergrase catalytic core"/>
    <property type="match status" value="1"/>
</dbReference>
<protein>
    <submittedName>
        <fullName evidence="2">Uncharacterized protein</fullName>
    </submittedName>
</protein>